<sequence length="332" mass="35022">MTRLCVLYTGGTIGMDHTPDGLAPVPGLLPRLMQRFADAGHDFDLVEYAELIDSSAIAPAHWNRIVDDLVARYDAYDGFIVIHGTDTMAYTASVLAFALQHLAKPVVLTGSQLPLVHPRSDGWSNLADAFEAASQADLCEVTIAFDRQLLRGCRARKVDAARFAGFDSPNAPPLAEFGIAAHWYRERWRARTAGAFAATRLSEAARVAAFFLTPGAGAAIAGERLAEGDLAGAILMSYGNGNAPDEPALLDGVRRASEAGTLVLNLTQVFRGAVEVGAYAASQPLARAGAIPGGDLTPEAALAKLAVLASQPGTPEQKRAALVADWAGECTR</sequence>
<feature type="domain" description="Asparaginase/glutaminase C-terminal" evidence="7">
    <location>
        <begin position="206"/>
        <end position="320"/>
    </location>
</feature>
<dbReference type="CDD" id="cd08963">
    <property type="entry name" value="L-asparaginase_I"/>
    <property type="match status" value="1"/>
</dbReference>
<proteinExistence type="inferred from homology"/>
<feature type="binding site" evidence="3">
    <location>
        <begin position="85"/>
        <end position="86"/>
    </location>
    <ligand>
        <name>substrate</name>
    </ligand>
</feature>
<dbReference type="SUPFAM" id="SSF53774">
    <property type="entry name" value="Glutaminase/Asparaginase"/>
    <property type="match status" value="1"/>
</dbReference>
<reference evidence="9" key="1">
    <citation type="submission" date="2016-01" db="EMBL/GenBank/DDBJ databases">
        <title>Draft genome of Chromobacterium sp. F49.</title>
        <authorList>
            <person name="Hong K.W."/>
        </authorList>
    </citation>
    <scope>NUCLEOTIDE SEQUENCE [LARGE SCALE GENOMIC DNA]</scope>
    <source>
        <strain evidence="9">CN10</strain>
    </source>
</reference>
<dbReference type="InterPro" id="IPR027475">
    <property type="entry name" value="Asparaginase/glutaminase_AS2"/>
</dbReference>
<evidence type="ECO:0000313" key="9">
    <source>
        <dbReference type="Proteomes" id="UP000076625"/>
    </source>
</evidence>
<protein>
    <submittedName>
        <fullName evidence="8">L-asparaginase 1</fullName>
    </submittedName>
</protein>
<dbReference type="PIRSF" id="PIRSF500176">
    <property type="entry name" value="L_ASNase"/>
    <property type="match status" value="1"/>
</dbReference>
<gene>
    <name evidence="8" type="ORF">AVW16_00860</name>
</gene>
<dbReference type="PROSITE" id="PS00144">
    <property type="entry name" value="ASN_GLN_ASE_1"/>
    <property type="match status" value="1"/>
</dbReference>
<dbReference type="InterPro" id="IPR006034">
    <property type="entry name" value="Asparaginase/glutaminase-like"/>
</dbReference>
<dbReference type="InterPro" id="IPR037152">
    <property type="entry name" value="L-asparaginase_N_sf"/>
</dbReference>
<dbReference type="Gene3D" id="3.40.50.1170">
    <property type="entry name" value="L-asparaginase, N-terminal domain"/>
    <property type="match status" value="1"/>
</dbReference>
<dbReference type="PROSITE" id="PS51732">
    <property type="entry name" value="ASN_GLN_ASE_3"/>
    <property type="match status" value="1"/>
</dbReference>
<keyword evidence="9" id="KW-1185">Reference proteome</keyword>
<dbReference type="InterPro" id="IPR040919">
    <property type="entry name" value="Asparaginase_C"/>
</dbReference>
<comment type="caution">
    <text evidence="8">The sequence shown here is derived from an EMBL/GenBank/DDBJ whole genome shotgun (WGS) entry which is preliminary data.</text>
</comment>
<feature type="domain" description="L-asparaginase N-terminal" evidence="6">
    <location>
        <begin position="3"/>
        <end position="187"/>
    </location>
</feature>
<organism evidence="8 9">
    <name type="scientific">Crenobacter luteus</name>
    <dbReference type="NCBI Taxonomy" id="1452487"/>
    <lineage>
        <taxon>Bacteria</taxon>
        <taxon>Pseudomonadati</taxon>
        <taxon>Pseudomonadota</taxon>
        <taxon>Betaproteobacteria</taxon>
        <taxon>Neisseriales</taxon>
        <taxon>Neisseriaceae</taxon>
        <taxon>Crenobacter</taxon>
    </lineage>
</organism>
<dbReference type="SMART" id="SM00870">
    <property type="entry name" value="Asparaginase"/>
    <property type="match status" value="1"/>
</dbReference>
<dbReference type="Pfam" id="PF17763">
    <property type="entry name" value="Asparaginase_C"/>
    <property type="match status" value="1"/>
</dbReference>
<dbReference type="PANTHER" id="PTHR11707:SF28">
    <property type="entry name" value="60 KDA LYSOPHOSPHOLIPASE"/>
    <property type="match status" value="1"/>
</dbReference>
<dbReference type="Pfam" id="PF00710">
    <property type="entry name" value="Asparaginase"/>
    <property type="match status" value="1"/>
</dbReference>
<evidence type="ECO:0000313" key="8">
    <source>
        <dbReference type="EMBL" id="KZE31768.1"/>
    </source>
</evidence>
<dbReference type="GO" id="GO:0006520">
    <property type="term" value="P:amino acid metabolic process"/>
    <property type="evidence" value="ECO:0007669"/>
    <property type="project" value="InterPro"/>
</dbReference>
<dbReference type="PROSITE" id="PS00917">
    <property type="entry name" value="ASN_GLN_ASE_2"/>
    <property type="match status" value="1"/>
</dbReference>
<evidence type="ECO:0000256" key="5">
    <source>
        <dbReference type="PROSITE-ProRule" id="PRU10100"/>
    </source>
</evidence>
<dbReference type="STRING" id="1452487.AVW16_00860"/>
<feature type="binding site" evidence="3">
    <location>
        <position position="54"/>
    </location>
    <ligand>
        <name>substrate</name>
    </ligand>
</feature>
<feature type="active site" evidence="5">
    <location>
        <position position="85"/>
    </location>
</feature>
<dbReference type="GO" id="GO:0004067">
    <property type="term" value="F:asparaginase activity"/>
    <property type="evidence" value="ECO:0007669"/>
    <property type="project" value="UniProtKB-UniRule"/>
</dbReference>
<accession>A0A161R6U4</accession>
<evidence type="ECO:0000259" key="7">
    <source>
        <dbReference type="Pfam" id="PF17763"/>
    </source>
</evidence>
<dbReference type="SFLD" id="SFLDS00057">
    <property type="entry name" value="Glutaminase/Asparaginase"/>
    <property type="match status" value="1"/>
</dbReference>
<feature type="active site" evidence="4">
    <location>
        <position position="12"/>
    </location>
</feature>
<dbReference type="Gene3D" id="3.40.50.40">
    <property type="match status" value="1"/>
</dbReference>
<comment type="similarity">
    <text evidence="1">Belongs to the asparaginase 1 family.</text>
</comment>
<evidence type="ECO:0000256" key="1">
    <source>
        <dbReference type="ARBA" id="ARBA00010518"/>
    </source>
</evidence>
<dbReference type="Proteomes" id="UP000076625">
    <property type="component" value="Unassembled WGS sequence"/>
</dbReference>
<dbReference type="InterPro" id="IPR036152">
    <property type="entry name" value="Asp/glu_Ase-like_sf"/>
</dbReference>
<evidence type="ECO:0000256" key="3">
    <source>
        <dbReference type="PIRSR" id="PIRSR001220-2"/>
    </source>
</evidence>
<dbReference type="PANTHER" id="PTHR11707">
    <property type="entry name" value="L-ASPARAGINASE"/>
    <property type="match status" value="1"/>
</dbReference>
<dbReference type="PIRSF" id="PIRSF001220">
    <property type="entry name" value="L-ASNase_gatD"/>
    <property type="match status" value="1"/>
</dbReference>
<dbReference type="InterPro" id="IPR020827">
    <property type="entry name" value="Asparaginase/glutaminase_AS1"/>
</dbReference>
<evidence type="ECO:0000256" key="4">
    <source>
        <dbReference type="PROSITE-ProRule" id="PRU10099"/>
    </source>
</evidence>
<evidence type="ECO:0000259" key="6">
    <source>
        <dbReference type="Pfam" id="PF00710"/>
    </source>
</evidence>
<dbReference type="InterPro" id="IPR027474">
    <property type="entry name" value="L-asparaginase_N"/>
</dbReference>
<dbReference type="OrthoDB" id="9788068at2"/>
<dbReference type="RefSeq" id="WP_066612569.1">
    <property type="nucleotide sequence ID" value="NZ_LQQU01000023.1"/>
</dbReference>
<dbReference type="InterPro" id="IPR027473">
    <property type="entry name" value="L-asparaginase_C"/>
</dbReference>
<dbReference type="PRINTS" id="PR00139">
    <property type="entry name" value="ASNGLNASE"/>
</dbReference>
<name>A0A161R6U4_9NEIS</name>
<feature type="active site" description="O-isoaspartyl threonine intermediate" evidence="2">
    <location>
        <position position="12"/>
    </location>
</feature>
<dbReference type="InterPro" id="IPR041725">
    <property type="entry name" value="L-asparaginase_I"/>
</dbReference>
<dbReference type="EMBL" id="LQQU01000023">
    <property type="protein sequence ID" value="KZE31768.1"/>
    <property type="molecule type" value="Genomic_DNA"/>
</dbReference>
<dbReference type="AlphaFoldDB" id="A0A161R6U4"/>
<evidence type="ECO:0000256" key="2">
    <source>
        <dbReference type="PIRSR" id="PIRSR001220-1"/>
    </source>
</evidence>